<evidence type="ECO:0000313" key="3">
    <source>
        <dbReference type="Proteomes" id="UP000220006"/>
    </source>
</evidence>
<dbReference type="Gene3D" id="2.30.130.30">
    <property type="entry name" value="Hypothetical protein"/>
    <property type="match status" value="1"/>
</dbReference>
<reference evidence="2 3" key="1">
    <citation type="submission" date="2017-09" db="EMBL/GenBank/DDBJ databases">
        <title>Large-scale bioinformatics analysis of Bacillus genomes uncovers conserved roles of natural products in bacterial physiology.</title>
        <authorList>
            <consortium name="Agbiome Team Llc"/>
            <person name="Bleich R.M."/>
            <person name="Grubbs K.J."/>
            <person name="Santa Maria K.C."/>
            <person name="Allen S.E."/>
            <person name="Farag S."/>
            <person name="Shank E.A."/>
            <person name="Bowers A."/>
        </authorList>
    </citation>
    <scope>NUCLEOTIDE SEQUENCE [LARGE SCALE GENOMIC DNA]</scope>
    <source>
        <strain evidence="2 3">AFS096845</strain>
    </source>
</reference>
<dbReference type="PIRSF" id="PIRSF016134">
    <property type="entry name" value="UCP016134"/>
    <property type="match status" value="1"/>
</dbReference>
<accession>A0A2A7I1M5</accession>
<organism evidence="2 3">
    <name type="scientific">Bacillus cereus</name>
    <dbReference type="NCBI Taxonomy" id="1396"/>
    <lineage>
        <taxon>Bacteria</taxon>
        <taxon>Bacillati</taxon>
        <taxon>Bacillota</taxon>
        <taxon>Bacilli</taxon>
        <taxon>Bacillales</taxon>
        <taxon>Bacillaceae</taxon>
        <taxon>Bacillus</taxon>
        <taxon>Bacillus cereus group</taxon>
    </lineage>
</organism>
<dbReference type="Pfam" id="PF04266">
    <property type="entry name" value="ASCH"/>
    <property type="match status" value="1"/>
</dbReference>
<dbReference type="Proteomes" id="UP000220006">
    <property type="component" value="Unassembled WGS sequence"/>
</dbReference>
<feature type="domain" description="ASCH" evidence="1">
    <location>
        <begin position="5"/>
        <end position="113"/>
    </location>
</feature>
<dbReference type="CDD" id="cd06555">
    <property type="entry name" value="ASCH_PF0470_like"/>
    <property type="match status" value="1"/>
</dbReference>
<dbReference type="EMBL" id="NVLK01000007">
    <property type="protein sequence ID" value="PEC23004.1"/>
    <property type="molecule type" value="Genomic_DNA"/>
</dbReference>
<evidence type="ECO:0000313" key="2">
    <source>
        <dbReference type="EMBL" id="PEC23004.1"/>
    </source>
</evidence>
<dbReference type="AlphaFoldDB" id="A0A2A7I1M5"/>
<gene>
    <name evidence="2" type="ORF">COM96_03865</name>
</gene>
<evidence type="ECO:0000259" key="1">
    <source>
        <dbReference type="SMART" id="SM01022"/>
    </source>
</evidence>
<sequence length="114" mass="13295">MKHKMGLYNGPFQSIQSGKKVYEVRLSDTKRQLIKQGDEIVFTNLTTAETMAVKVTEVKRYESFKAMYEQIDKKLLGCENDSLEEMLESTYKIYTKEQEEEWGTVAIGIEVIKW</sequence>
<dbReference type="InterPro" id="IPR016645">
    <property type="entry name" value="UCP016134"/>
</dbReference>
<dbReference type="InterPro" id="IPR007374">
    <property type="entry name" value="ASCH_domain"/>
</dbReference>
<dbReference type="SUPFAM" id="SSF88697">
    <property type="entry name" value="PUA domain-like"/>
    <property type="match status" value="1"/>
</dbReference>
<proteinExistence type="predicted"/>
<name>A0A2A7I1M5_BACCE</name>
<dbReference type="RefSeq" id="WP_097902716.1">
    <property type="nucleotide sequence ID" value="NZ_NVLK01000007.1"/>
</dbReference>
<protein>
    <submittedName>
        <fullName evidence="2">ASCH domain-containing protein</fullName>
    </submittedName>
</protein>
<dbReference type="InterPro" id="IPR015947">
    <property type="entry name" value="PUA-like_sf"/>
</dbReference>
<comment type="caution">
    <text evidence="2">The sequence shown here is derived from an EMBL/GenBank/DDBJ whole genome shotgun (WGS) entry which is preliminary data.</text>
</comment>
<dbReference type="SMART" id="SM01022">
    <property type="entry name" value="ASCH"/>
    <property type="match status" value="1"/>
</dbReference>